<comment type="caution">
    <text evidence="10">The sequence shown here is derived from an EMBL/GenBank/DDBJ whole genome shotgun (WGS) entry which is preliminary data.</text>
</comment>
<keyword evidence="11" id="KW-1185">Reference proteome</keyword>
<evidence type="ECO:0000256" key="6">
    <source>
        <dbReference type="ARBA" id="ARBA00023326"/>
    </source>
</evidence>
<dbReference type="GO" id="GO:0030245">
    <property type="term" value="P:cellulose catabolic process"/>
    <property type="evidence" value="ECO:0007669"/>
    <property type="project" value="UniProtKB-KW"/>
</dbReference>
<dbReference type="RefSeq" id="WP_021590584.1">
    <property type="nucleotide sequence ID" value="NZ_AWEY01000039.1"/>
</dbReference>
<accession>U2QHM2</accession>
<dbReference type="PANTHER" id="PTHR31297:SF41">
    <property type="entry name" value="ENDOGLUCANASE, PUTATIVE (AFU_ORTHOLOGUE AFUA_5G01830)-RELATED"/>
    <property type="match status" value="1"/>
</dbReference>
<dbReference type="GO" id="GO:0005576">
    <property type="term" value="C:extracellular region"/>
    <property type="evidence" value="ECO:0007669"/>
    <property type="project" value="TreeGrafter"/>
</dbReference>
<keyword evidence="5 7" id="KW-0326">Glycosidase</keyword>
<dbReference type="GO" id="GO:0009986">
    <property type="term" value="C:cell surface"/>
    <property type="evidence" value="ECO:0007669"/>
    <property type="project" value="TreeGrafter"/>
</dbReference>
<comment type="similarity">
    <text evidence="1">Belongs to the glycosyl hydrolase 5 (cellulase A) family.</text>
</comment>
<evidence type="ECO:0000313" key="10">
    <source>
        <dbReference type="EMBL" id="ERK38322.1"/>
    </source>
</evidence>
<proteinExistence type="inferred from homology"/>
<gene>
    <name evidence="10" type="ORF">HMPREF9135_0867</name>
</gene>
<reference evidence="10 11" key="1">
    <citation type="submission" date="2013-08" db="EMBL/GenBank/DDBJ databases">
        <authorList>
            <person name="Durkin A.S."/>
            <person name="Haft D.R."/>
            <person name="McCorrison J."/>
            <person name="Torralba M."/>
            <person name="Gillis M."/>
            <person name="Haft D.H."/>
            <person name="Methe B."/>
            <person name="Sutton G."/>
            <person name="Nelson K.E."/>
        </authorList>
    </citation>
    <scope>NUCLEOTIDE SEQUENCE [LARGE SCALE GENOMIC DNA]</scope>
    <source>
        <strain evidence="10 11">F0067</strain>
    </source>
</reference>
<evidence type="ECO:0000256" key="7">
    <source>
        <dbReference type="PROSITE-ProRule" id="PRU01100"/>
    </source>
</evidence>
<dbReference type="PANTHER" id="PTHR31297">
    <property type="entry name" value="GLUCAN ENDO-1,6-BETA-GLUCOSIDASE B"/>
    <property type="match status" value="1"/>
</dbReference>
<dbReference type="InterPro" id="IPR022790">
    <property type="entry name" value="GH26_dom"/>
</dbReference>
<evidence type="ECO:0000256" key="5">
    <source>
        <dbReference type="ARBA" id="ARBA00023295"/>
    </source>
</evidence>
<protein>
    <submittedName>
        <fullName evidence="10">Glycoside hydrolase, family 26</fullName>
    </submittedName>
</protein>
<dbReference type="SUPFAM" id="SSF51445">
    <property type="entry name" value="(Trans)glycosidases"/>
    <property type="match status" value="2"/>
</dbReference>
<evidence type="ECO:0000313" key="11">
    <source>
        <dbReference type="Proteomes" id="UP000016648"/>
    </source>
</evidence>
<dbReference type="Pfam" id="PF02156">
    <property type="entry name" value="Glyco_hydro_26"/>
    <property type="match status" value="1"/>
</dbReference>
<dbReference type="InterPro" id="IPR001547">
    <property type="entry name" value="Glyco_hydro_5"/>
</dbReference>
<keyword evidence="6" id="KW-0624">Polysaccharide degradation</keyword>
<keyword evidence="2 7" id="KW-0378">Hydrolase</keyword>
<dbReference type="AlphaFoldDB" id="U2QHM2"/>
<evidence type="ECO:0000256" key="1">
    <source>
        <dbReference type="ARBA" id="ARBA00005641"/>
    </source>
</evidence>
<keyword evidence="3" id="KW-0136">Cellulose degradation</keyword>
<organism evidence="10 11">
    <name type="scientific">Segatella baroniae F0067</name>
    <dbReference type="NCBI Taxonomy" id="1115809"/>
    <lineage>
        <taxon>Bacteria</taxon>
        <taxon>Pseudomonadati</taxon>
        <taxon>Bacteroidota</taxon>
        <taxon>Bacteroidia</taxon>
        <taxon>Bacteroidales</taxon>
        <taxon>Prevotellaceae</taxon>
        <taxon>Segatella</taxon>
    </lineage>
</organism>
<dbReference type="EMBL" id="AWEY01000039">
    <property type="protein sequence ID" value="ERK38322.1"/>
    <property type="molecule type" value="Genomic_DNA"/>
</dbReference>
<feature type="domain" description="GH26" evidence="9">
    <location>
        <begin position="101"/>
        <end position="420"/>
    </location>
</feature>
<feature type="active site" description="Nucleophile" evidence="7">
    <location>
        <position position="368"/>
    </location>
</feature>
<feature type="active site" description="Proton donor" evidence="7">
    <location>
        <position position="257"/>
    </location>
</feature>
<feature type="signal peptide" evidence="8">
    <location>
        <begin position="1"/>
        <end position="19"/>
    </location>
</feature>
<feature type="chain" id="PRO_5004633297" evidence="8">
    <location>
        <begin position="20"/>
        <end position="778"/>
    </location>
</feature>
<dbReference type="Pfam" id="PF00150">
    <property type="entry name" value="Cellulase"/>
    <property type="match status" value="1"/>
</dbReference>
<evidence type="ECO:0000256" key="2">
    <source>
        <dbReference type="ARBA" id="ARBA00022801"/>
    </source>
</evidence>
<name>U2QHM2_9BACT</name>
<dbReference type="InterPro" id="IPR050386">
    <property type="entry name" value="Glycosyl_hydrolase_5"/>
</dbReference>
<keyword evidence="4" id="KW-0119">Carbohydrate metabolism</keyword>
<comment type="similarity">
    <text evidence="7">Belongs to the glycosyl hydrolase 26 family.</text>
</comment>
<dbReference type="PATRIC" id="fig|1115809.3.peg.2308"/>
<dbReference type="InterPro" id="IPR017853">
    <property type="entry name" value="GH"/>
</dbReference>
<dbReference type="GO" id="GO:0008422">
    <property type="term" value="F:beta-glucosidase activity"/>
    <property type="evidence" value="ECO:0007669"/>
    <property type="project" value="TreeGrafter"/>
</dbReference>
<evidence type="ECO:0000259" key="9">
    <source>
        <dbReference type="PROSITE" id="PS51764"/>
    </source>
</evidence>
<evidence type="ECO:0000256" key="4">
    <source>
        <dbReference type="ARBA" id="ARBA00023277"/>
    </source>
</evidence>
<dbReference type="PROSITE" id="PS51764">
    <property type="entry name" value="GH26"/>
    <property type="match status" value="1"/>
</dbReference>
<sequence>MKKLLLSFLAGLTTIAGHAQSTTDTYTVNKKDGTSTQYIVKDFNHLKVQDSNTLGIYMTGFDDFEPEALNLADIKNITFNIQHDYPVNVAGIQLADNQATDKAKNLYRYLRLIYGVKTVSGIMADVSWNHKEADKIHQITGKYPAINCYDFIHIQVPEGNGWIDYNDITPVTEWADAGGIVNLMWHFNVPKTENTTIGNDGSGVTVKPDETTFKASNALVAGTWEYKYFHAQMDKVCNVLLKLQDAGVVALWRPFHEAAGNAKLKSGASWGKAWFWWGADGAETFKELWQTMFHYFQNKGIHNLIWEWTAQNYNGDSTQYDNDSDWYPGDAFVDIVGRDLYGYAAARQATEYNQLRTLYPTKMITLAECGLDNATPTANIGEAWDAGAKWLNFMPWYGTAMPSNEWWKSAMDNTNVLARGDINLNATFVEESAQSAVNNFYVGCNLGNTLDANGGGKGLTLEKYETYWGQPVTTQAMMTFLKANGVSSIRIPVTWYEHMDDAGNVDDAWMNRVKEVTDYALSAGLYVIVNVHHDTAAGKGAWIKADMDVYNNTKERFKKLWTQIANTFRDYDQHLLFEGYNEMLDASNTWNAPKNSSSYTALNNYAQDFVDAVRATGGNNAKRNLIVNTYAGAKGAEVLRNFNIPTDPADNHLIAEVHSYDPWNWINTHGEWNAECHNALTNIFSDLTKKFTTVPFIIGEYGTAGEAGPDGLETTVTSKSSEKLKKAAADQAADIARQAKAAHAAAFNWMSIFDGQDRTVPQWSLPNVVEALKAVYGE</sequence>
<evidence type="ECO:0000256" key="3">
    <source>
        <dbReference type="ARBA" id="ARBA00023001"/>
    </source>
</evidence>
<keyword evidence="8" id="KW-0732">Signal</keyword>
<dbReference type="Proteomes" id="UP000016648">
    <property type="component" value="Unassembled WGS sequence"/>
</dbReference>
<dbReference type="Gene3D" id="3.20.20.80">
    <property type="entry name" value="Glycosidases"/>
    <property type="match status" value="2"/>
</dbReference>
<evidence type="ECO:0000256" key="8">
    <source>
        <dbReference type="SAM" id="SignalP"/>
    </source>
</evidence>